<protein>
    <submittedName>
        <fullName evidence="1">Uncharacterized protein</fullName>
    </submittedName>
</protein>
<keyword evidence="2" id="KW-1185">Reference proteome</keyword>
<name>A0ABU2CNY2_9MICO</name>
<reference evidence="1 2" key="1">
    <citation type="submission" date="2023-07" db="EMBL/GenBank/DDBJ databases">
        <title>Sequencing the genomes of 1000 actinobacteria strains.</title>
        <authorList>
            <person name="Klenk H.-P."/>
        </authorList>
    </citation>
    <scope>NUCLEOTIDE SEQUENCE [LARGE SCALE GENOMIC DNA]</scope>
    <source>
        <strain evidence="1 2">DSM 45554</strain>
    </source>
</reference>
<evidence type="ECO:0000313" key="1">
    <source>
        <dbReference type="EMBL" id="MDR7383058.1"/>
    </source>
</evidence>
<organism evidence="1 2">
    <name type="scientific">Promicromonospora iranensis</name>
    <dbReference type="NCBI Taxonomy" id="1105144"/>
    <lineage>
        <taxon>Bacteria</taxon>
        <taxon>Bacillati</taxon>
        <taxon>Actinomycetota</taxon>
        <taxon>Actinomycetes</taxon>
        <taxon>Micrococcales</taxon>
        <taxon>Promicromonosporaceae</taxon>
        <taxon>Promicromonospora</taxon>
    </lineage>
</organism>
<comment type="caution">
    <text evidence="1">The sequence shown here is derived from an EMBL/GenBank/DDBJ whole genome shotgun (WGS) entry which is preliminary data.</text>
</comment>
<dbReference type="Proteomes" id="UP001183585">
    <property type="component" value="Unassembled WGS sequence"/>
</dbReference>
<gene>
    <name evidence="1" type="ORF">J2S48_002573</name>
</gene>
<sequence length="85" mass="9736">MSTELVIIDSARKRGYADDDLLHVIAKAIRVIVQSDGMTMYIGPDRAGRIIEVGTIQRNGREIVAHAMYPAREKYLAEKPRRRRR</sequence>
<dbReference type="EMBL" id="JAVDYE010000001">
    <property type="protein sequence ID" value="MDR7383058.1"/>
    <property type="molecule type" value="Genomic_DNA"/>
</dbReference>
<dbReference type="RefSeq" id="WP_274991847.1">
    <property type="nucleotide sequence ID" value="NZ_JAJQQP010000001.1"/>
</dbReference>
<evidence type="ECO:0000313" key="2">
    <source>
        <dbReference type="Proteomes" id="UP001183585"/>
    </source>
</evidence>
<proteinExistence type="predicted"/>
<accession>A0ABU2CNY2</accession>